<reference evidence="15 16" key="1">
    <citation type="submission" date="2016-10" db="EMBL/GenBank/DDBJ databases">
        <title>Genome sequence of the basidiomycete white-rot fungus Trametes pubescens.</title>
        <authorList>
            <person name="Makela M.R."/>
            <person name="Granchi Z."/>
            <person name="Peng M."/>
            <person name="De Vries R.P."/>
            <person name="Grigoriev I."/>
            <person name="Riley R."/>
            <person name="Hilden K."/>
        </authorList>
    </citation>
    <scope>NUCLEOTIDE SEQUENCE [LARGE SCALE GENOMIC DNA]</scope>
    <source>
        <strain evidence="15 16">FBCC735</strain>
    </source>
</reference>
<keyword evidence="6" id="KW-0812">Transmembrane</keyword>
<evidence type="ECO:0000256" key="2">
    <source>
        <dbReference type="ARBA" id="ARBA00004167"/>
    </source>
</evidence>
<keyword evidence="7 13" id="KW-0479">Metal-binding</keyword>
<dbReference type="EMBL" id="MNAD01001704">
    <property type="protein sequence ID" value="OJT02061.1"/>
    <property type="molecule type" value="Genomic_DNA"/>
</dbReference>
<dbReference type="PRINTS" id="PR00385">
    <property type="entry name" value="P450"/>
</dbReference>
<evidence type="ECO:0000313" key="15">
    <source>
        <dbReference type="EMBL" id="OJT02061.1"/>
    </source>
</evidence>
<dbReference type="InterPro" id="IPR002401">
    <property type="entry name" value="Cyt_P450_E_grp-I"/>
</dbReference>
<dbReference type="PRINTS" id="PR00463">
    <property type="entry name" value="EP450I"/>
</dbReference>
<keyword evidence="10 13" id="KW-0408">Iron</keyword>
<dbReference type="Proteomes" id="UP000184267">
    <property type="component" value="Unassembled WGS sequence"/>
</dbReference>
<keyword evidence="11 14" id="KW-0503">Monooxygenase</keyword>
<dbReference type="STRING" id="154538.A0A1M2V382"/>
<dbReference type="GO" id="GO:0016020">
    <property type="term" value="C:membrane"/>
    <property type="evidence" value="ECO:0007669"/>
    <property type="project" value="UniProtKB-SubCell"/>
</dbReference>
<evidence type="ECO:0000256" key="7">
    <source>
        <dbReference type="ARBA" id="ARBA00022723"/>
    </source>
</evidence>
<keyword evidence="12" id="KW-0472">Membrane</keyword>
<dbReference type="Pfam" id="PF00067">
    <property type="entry name" value="p450"/>
    <property type="match status" value="1"/>
</dbReference>
<keyword evidence="8" id="KW-1133">Transmembrane helix</keyword>
<dbReference type="OrthoDB" id="3934656at2759"/>
<gene>
    <name evidence="15" type="ORF">TRAPUB_7477</name>
</gene>
<dbReference type="GO" id="GO:0004497">
    <property type="term" value="F:monooxygenase activity"/>
    <property type="evidence" value="ECO:0007669"/>
    <property type="project" value="UniProtKB-KW"/>
</dbReference>
<dbReference type="PROSITE" id="PS00086">
    <property type="entry name" value="CYTOCHROME_P450"/>
    <property type="match status" value="1"/>
</dbReference>
<dbReference type="Gene3D" id="1.10.630.10">
    <property type="entry name" value="Cytochrome P450"/>
    <property type="match status" value="1"/>
</dbReference>
<evidence type="ECO:0000256" key="3">
    <source>
        <dbReference type="ARBA" id="ARBA00005179"/>
    </source>
</evidence>
<evidence type="ECO:0000256" key="12">
    <source>
        <dbReference type="ARBA" id="ARBA00023136"/>
    </source>
</evidence>
<keyword evidence="9 14" id="KW-0560">Oxidoreductase</keyword>
<evidence type="ECO:0000256" key="5">
    <source>
        <dbReference type="ARBA" id="ARBA00022617"/>
    </source>
</evidence>
<name>A0A1M2V382_TRAPU</name>
<evidence type="ECO:0000256" key="1">
    <source>
        <dbReference type="ARBA" id="ARBA00001971"/>
    </source>
</evidence>
<comment type="similarity">
    <text evidence="4 14">Belongs to the cytochrome P450 family.</text>
</comment>
<keyword evidence="5 13" id="KW-0349">Heme</keyword>
<dbReference type="GO" id="GO:0020037">
    <property type="term" value="F:heme binding"/>
    <property type="evidence" value="ECO:0007669"/>
    <property type="project" value="InterPro"/>
</dbReference>
<comment type="subcellular location">
    <subcellularLocation>
        <location evidence="2">Membrane</location>
        <topology evidence="2">Single-pass membrane protein</topology>
    </subcellularLocation>
</comment>
<keyword evidence="16" id="KW-1185">Reference proteome</keyword>
<organism evidence="15 16">
    <name type="scientific">Trametes pubescens</name>
    <name type="common">White-rot fungus</name>
    <dbReference type="NCBI Taxonomy" id="154538"/>
    <lineage>
        <taxon>Eukaryota</taxon>
        <taxon>Fungi</taxon>
        <taxon>Dikarya</taxon>
        <taxon>Basidiomycota</taxon>
        <taxon>Agaricomycotina</taxon>
        <taxon>Agaricomycetes</taxon>
        <taxon>Polyporales</taxon>
        <taxon>Polyporaceae</taxon>
        <taxon>Trametes</taxon>
    </lineage>
</organism>
<comment type="pathway">
    <text evidence="3">Secondary metabolite biosynthesis.</text>
</comment>
<dbReference type="InterPro" id="IPR036396">
    <property type="entry name" value="Cyt_P450_sf"/>
</dbReference>
<accession>A0A1M2V382</accession>
<sequence length="171" mass="19554">MSQYPDVQKKTHAELDRVIGPDCLPDFGDREELVYMNAVIKEALRWHVVVPLSLPHRTVEDDVYGGYFVPAGTMVVPNTWAMLHDPNVYERPEEFKPERFIRDGKIDTTVYDPSAFAFGYGRRVCPGRYFADDLLYITAASVLHVFRFDPPLDEQGLPIKIELQQSHGLLS</sequence>
<dbReference type="GO" id="GO:0016705">
    <property type="term" value="F:oxidoreductase activity, acting on paired donors, with incorporation or reduction of molecular oxygen"/>
    <property type="evidence" value="ECO:0007669"/>
    <property type="project" value="InterPro"/>
</dbReference>
<dbReference type="SUPFAM" id="SSF48264">
    <property type="entry name" value="Cytochrome P450"/>
    <property type="match status" value="1"/>
</dbReference>
<evidence type="ECO:0000256" key="9">
    <source>
        <dbReference type="ARBA" id="ARBA00023002"/>
    </source>
</evidence>
<comment type="caution">
    <text evidence="15">The sequence shown here is derived from an EMBL/GenBank/DDBJ whole genome shotgun (WGS) entry which is preliminary data.</text>
</comment>
<feature type="binding site" description="axial binding residue" evidence="13">
    <location>
        <position position="125"/>
    </location>
    <ligand>
        <name>heme</name>
        <dbReference type="ChEBI" id="CHEBI:30413"/>
    </ligand>
    <ligandPart>
        <name>Fe</name>
        <dbReference type="ChEBI" id="CHEBI:18248"/>
    </ligandPart>
</feature>
<proteinExistence type="inferred from homology"/>
<dbReference type="OMA" id="QIASYTI"/>
<evidence type="ECO:0000256" key="6">
    <source>
        <dbReference type="ARBA" id="ARBA00022692"/>
    </source>
</evidence>
<dbReference type="GO" id="GO:0005506">
    <property type="term" value="F:iron ion binding"/>
    <property type="evidence" value="ECO:0007669"/>
    <property type="project" value="InterPro"/>
</dbReference>
<dbReference type="AlphaFoldDB" id="A0A1M2V382"/>
<evidence type="ECO:0000256" key="8">
    <source>
        <dbReference type="ARBA" id="ARBA00022989"/>
    </source>
</evidence>
<dbReference type="InterPro" id="IPR017972">
    <property type="entry name" value="Cyt_P450_CS"/>
</dbReference>
<dbReference type="PANTHER" id="PTHR46300:SF7">
    <property type="entry name" value="P450, PUTATIVE (EUROFUNG)-RELATED"/>
    <property type="match status" value="1"/>
</dbReference>
<evidence type="ECO:0000256" key="4">
    <source>
        <dbReference type="ARBA" id="ARBA00010617"/>
    </source>
</evidence>
<protein>
    <submittedName>
        <fullName evidence="15">O-methylsterigmatocystin oxidoreductase</fullName>
    </submittedName>
</protein>
<comment type="cofactor">
    <cofactor evidence="1 13">
        <name>heme</name>
        <dbReference type="ChEBI" id="CHEBI:30413"/>
    </cofactor>
</comment>
<evidence type="ECO:0000256" key="11">
    <source>
        <dbReference type="ARBA" id="ARBA00023033"/>
    </source>
</evidence>
<evidence type="ECO:0000313" key="16">
    <source>
        <dbReference type="Proteomes" id="UP000184267"/>
    </source>
</evidence>
<dbReference type="PANTHER" id="PTHR46300">
    <property type="entry name" value="P450, PUTATIVE (EUROFUNG)-RELATED-RELATED"/>
    <property type="match status" value="1"/>
</dbReference>
<evidence type="ECO:0000256" key="14">
    <source>
        <dbReference type="RuleBase" id="RU000461"/>
    </source>
</evidence>
<dbReference type="InterPro" id="IPR001128">
    <property type="entry name" value="Cyt_P450"/>
</dbReference>
<evidence type="ECO:0000256" key="10">
    <source>
        <dbReference type="ARBA" id="ARBA00023004"/>
    </source>
</evidence>
<dbReference type="InterPro" id="IPR050364">
    <property type="entry name" value="Cytochrome_P450_fung"/>
</dbReference>
<evidence type="ECO:0000256" key="13">
    <source>
        <dbReference type="PIRSR" id="PIRSR602401-1"/>
    </source>
</evidence>